<feature type="transmembrane region" description="Helical" evidence="2">
    <location>
        <begin position="37"/>
        <end position="58"/>
    </location>
</feature>
<feature type="compositionally biased region" description="Polar residues" evidence="1">
    <location>
        <begin position="129"/>
        <end position="139"/>
    </location>
</feature>
<evidence type="ECO:0000256" key="1">
    <source>
        <dbReference type="SAM" id="MobiDB-lite"/>
    </source>
</evidence>
<feature type="compositionally biased region" description="Low complexity" evidence="1">
    <location>
        <begin position="74"/>
        <end position="106"/>
    </location>
</feature>
<proteinExistence type="predicted"/>
<evidence type="ECO:0000313" key="4">
    <source>
        <dbReference type="EMBL" id="KAG0664592.1"/>
    </source>
</evidence>
<feature type="region of interest" description="Disordered" evidence="1">
    <location>
        <begin position="69"/>
        <end position="181"/>
    </location>
</feature>
<comment type="caution">
    <text evidence="4">The sequence shown here is derived from an EMBL/GenBank/DDBJ whole genome shotgun (WGS) entry which is preliminary data.</text>
</comment>
<reference evidence="4 5" key="1">
    <citation type="submission" date="2020-11" db="EMBL/GenBank/DDBJ databases">
        <title>Kefir isolates.</title>
        <authorList>
            <person name="Marcisauskas S."/>
            <person name="Kim Y."/>
            <person name="Blasche S."/>
        </authorList>
    </citation>
    <scope>NUCLEOTIDE SEQUENCE [LARGE SCALE GENOMIC DNA]</scope>
    <source>
        <strain evidence="4 5">KR</strain>
    </source>
</reference>
<keyword evidence="5" id="KW-1185">Reference proteome</keyword>
<keyword evidence="2" id="KW-0812">Transmembrane</keyword>
<evidence type="ECO:0000313" key="5">
    <source>
        <dbReference type="Proteomes" id="UP000777482"/>
    </source>
</evidence>
<evidence type="ECO:0000256" key="3">
    <source>
        <dbReference type="SAM" id="SignalP"/>
    </source>
</evidence>
<keyword evidence="2" id="KW-0472">Membrane</keyword>
<gene>
    <name evidence="4" type="primary">ALO1_2</name>
    <name evidence="4" type="ORF">C6P46_001188</name>
</gene>
<dbReference type="EMBL" id="PUHQ01000013">
    <property type="protein sequence ID" value="KAG0664592.1"/>
    <property type="molecule type" value="Genomic_DNA"/>
</dbReference>
<feature type="chain" id="PRO_5040388755" evidence="3">
    <location>
        <begin position="22"/>
        <end position="181"/>
    </location>
</feature>
<feature type="compositionally biased region" description="Pro residues" evidence="1">
    <location>
        <begin position="166"/>
        <end position="175"/>
    </location>
</feature>
<dbReference type="AlphaFoldDB" id="A0A9P6W740"/>
<name>A0A9P6W740_RHOMI</name>
<organism evidence="4 5">
    <name type="scientific">Rhodotorula mucilaginosa</name>
    <name type="common">Yeast</name>
    <name type="synonym">Rhodotorula rubra</name>
    <dbReference type="NCBI Taxonomy" id="5537"/>
    <lineage>
        <taxon>Eukaryota</taxon>
        <taxon>Fungi</taxon>
        <taxon>Dikarya</taxon>
        <taxon>Basidiomycota</taxon>
        <taxon>Pucciniomycotina</taxon>
        <taxon>Microbotryomycetes</taxon>
        <taxon>Sporidiobolales</taxon>
        <taxon>Sporidiobolaceae</taxon>
        <taxon>Rhodotorula</taxon>
    </lineage>
</organism>
<keyword evidence="3" id="KW-0732">Signal</keyword>
<sequence length="181" mass="18967">MTYAPLLITLSLALAATPVRAQYGYYGDNGTSYGVRIGVGVGIAVAVALVILIVGILLRRRRARAFKTTFPLNPQGQTQQPQGYYGQQYHGGPPQPQYGQSYTSQPASSPAVATGGYDQPPPQYAGYNPDTTSHYSPQLGTPPVSGNMYAPPNSPPPAATSQSTYYPPPAGPPPAANGKTV</sequence>
<dbReference type="OrthoDB" id="10529326at2759"/>
<dbReference type="Proteomes" id="UP000777482">
    <property type="component" value="Unassembled WGS sequence"/>
</dbReference>
<accession>A0A9P6W740</accession>
<protein>
    <submittedName>
        <fullName evidence="4">D-arabinono-1,4-lactone oxidase</fullName>
    </submittedName>
</protein>
<evidence type="ECO:0000256" key="2">
    <source>
        <dbReference type="SAM" id="Phobius"/>
    </source>
</evidence>
<keyword evidence="2" id="KW-1133">Transmembrane helix</keyword>
<feature type="signal peptide" evidence="3">
    <location>
        <begin position="1"/>
        <end position="21"/>
    </location>
</feature>